<dbReference type="InterPro" id="IPR036962">
    <property type="entry name" value="Glyco_hydro_3_N_sf"/>
</dbReference>
<dbReference type="PRINTS" id="PR00133">
    <property type="entry name" value="GLHYDRLASE3"/>
</dbReference>
<feature type="domain" description="Glycoside hydrolase family 3 N-terminal" evidence="4">
    <location>
        <begin position="6"/>
        <end position="327"/>
    </location>
</feature>
<dbReference type="InterPro" id="IPR036881">
    <property type="entry name" value="Glyco_hydro_3_C_sf"/>
</dbReference>
<dbReference type="InterPro" id="IPR017853">
    <property type="entry name" value="GH"/>
</dbReference>
<sequence>MNHLSLREKIGQLIVVGFAAPHMTDDAKRLIAEYKIGNVILFSHNVENKRQLRALCEELQQTISEHTGYPALISIDQEGGRVTRLPDEATNVPGAMAIASTGKPDNAYEAGRITARELRALGINFNLAPVLDINNNPLNPVINVRSYGDTAETVERFGVPMMKGLMDGGVLTAVKHFPGHGDTAVDSHLGLPVIEKTVEQLSELELKPFRAAIAAGAEGVMTSHILFPLIERDKVPATMSRTIVTDLLKKQLGYEGLVVSDCLEMDAIRKHYGTANGAVGALRAGVHLVFVSHSAELAIEAVNRIEQAVVEGELTEAELDEALEKVLYYKKKYGAIAPAELSVVGCDSHREAAEAMSRESICLLRGSLPIPTVRKGAGNTFFVGSHAYRTDQASSSVKKNVSFPAAMGEAFESSYAIVSIDPDDEEIERTLRQAEGFAHVVVGLYNGRENAGQLKLANRLIANGHQVTAVALGKPYDLELLEGEAYGLAAFEYTPLAIGSLIRVLSGEIEPTGRLPLTC</sequence>
<evidence type="ECO:0000313" key="5">
    <source>
        <dbReference type="EMBL" id="MFC5401295.1"/>
    </source>
</evidence>
<dbReference type="Gene3D" id="3.20.20.300">
    <property type="entry name" value="Glycoside hydrolase, family 3, N-terminal domain"/>
    <property type="match status" value="1"/>
</dbReference>
<dbReference type="RefSeq" id="WP_378128716.1">
    <property type="nucleotide sequence ID" value="NZ_JBHSMI010000002.1"/>
</dbReference>
<dbReference type="Proteomes" id="UP001596113">
    <property type="component" value="Unassembled WGS sequence"/>
</dbReference>
<dbReference type="Pfam" id="PF00933">
    <property type="entry name" value="Glyco_hydro_3"/>
    <property type="match status" value="1"/>
</dbReference>
<dbReference type="PANTHER" id="PTHR30480:SF16">
    <property type="entry name" value="GLYCOSIDE HYDROLASE FAMILY 3 DOMAIN PROTEIN"/>
    <property type="match status" value="1"/>
</dbReference>
<dbReference type="SUPFAM" id="SSF51445">
    <property type="entry name" value="(Trans)glycosidases"/>
    <property type="match status" value="1"/>
</dbReference>
<name>A0ABW0HL97_9BACL</name>
<keyword evidence="3 5" id="KW-0326">Glycosidase</keyword>
<keyword evidence="6" id="KW-1185">Reference proteome</keyword>
<dbReference type="SUPFAM" id="SSF52279">
    <property type="entry name" value="Beta-D-glucan exohydrolase, C-terminal domain"/>
    <property type="match status" value="1"/>
</dbReference>
<evidence type="ECO:0000259" key="4">
    <source>
        <dbReference type="Pfam" id="PF00933"/>
    </source>
</evidence>
<dbReference type="InterPro" id="IPR050226">
    <property type="entry name" value="NagZ_Beta-hexosaminidase"/>
</dbReference>
<keyword evidence="2 5" id="KW-0378">Hydrolase</keyword>
<evidence type="ECO:0000313" key="6">
    <source>
        <dbReference type="Proteomes" id="UP001596113"/>
    </source>
</evidence>
<evidence type="ECO:0000256" key="3">
    <source>
        <dbReference type="ARBA" id="ARBA00023295"/>
    </source>
</evidence>
<accession>A0ABW0HL97</accession>
<dbReference type="InterPro" id="IPR001764">
    <property type="entry name" value="Glyco_hydro_3_N"/>
</dbReference>
<gene>
    <name evidence="5" type="primary">nagZ</name>
    <name evidence="5" type="ORF">ACFPOF_00960</name>
</gene>
<dbReference type="GO" id="GO:0004563">
    <property type="term" value="F:beta-N-acetylhexosaminidase activity"/>
    <property type="evidence" value="ECO:0007669"/>
    <property type="project" value="UniProtKB-EC"/>
</dbReference>
<comment type="caution">
    <text evidence="5">The sequence shown here is derived from an EMBL/GenBank/DDBJ whole genome shotgun (WGS) entry which is preliminary data.</text>
</comment>
<protein>
    <submittedName>
        <fullName evidence="5">Beta-N-acetylhexosaminidase</fullName>
        <ecNumber evidence="5">3.2.1.52</ecNumber>
    </submittedName>
</protein>
<dbReference type="EMBL" id="JBHSMI010000002">
    <property type="protein sequence ID" value="MFC5401295.1"/>
    <property type="molecule type" value="Genomic_DNA"/>
</dbReference>
<comment type="similarity">
    <text evidence="1">Belongs to the glycosyl hydrolase 3 family.</text>
</comment>
<dbReference type="PANTHER" id="PTHR30480">
    <property type="entry name" value="BETA-HEXOSAMINIDASE-RELATED"/>
    <property type="match status" value="1"/>
</dbReference>
<evidence type="ECO:0000256" key="1">
    <source>
        <dbReference type="ARBA" id="ARBA00005336"/>
    </source>
</evidence>
<dbReference type="NCBIfam" id="NF003740">
    <property type="entry name" value="PRK05337.1"/>
    <property type="match status" value="1"/>
</dbReference>
<evidence type="ECO:0000256" key="2">
    <source>
        <dbReference type="ARBA" id="ARBA00022801"/>
    </source>
</evidence>
<dbReference type="Gene3D" id="3.40.50.1700">
    <property type="entry name" value="Glycoside hydrolase family 3 C-terminal domain"/>
    <property type="match status" value="1"/>
</dbReference>
<dbReference type="EC" id="3.2.1.52" evidence="5"/>
<organism evidence="5 6">
    <name type="scientific">Cohnella soli</name>
    <dbReference type="NCBI Taxonomy" id="425005"/>
    <lineage>
        <taxon>Bacteria</taxon>
        <taxon>Bacillati</taxon>
        <taxon>Bacillota</taxon>
        <taxon>Bacilli</taxon>
        <taxon>Bacillales</taxon>
        <taxon>Paenibacillaceae</taxon>
        <taxon>Cohnella</taxon>
    </lineage>
</organism>
<reference evidence="6" key="1">
    <citation type="journal article" date="2019" name="Int. J. Syst. Evol. Microbiol.">
        <title>The Global Catalogue of Microorganisms (GCM) 10K type strain sequencing project: providing services to taxonomists for standard genome sequencing and annotation.</title>
        <authorList>
            <consortium name="The Broad Institute Genomics Platform"/>
            <consortium name="The Broad Institute Genome Sequencing Center for Infectious Disease"/>
            <person name="Wu L."/>
            <person name="Ma J."/>
        </authorList>
    </citation>
    <scope>NUCLEOTIDE SEQUENCE [LARGE SCALE GENOMIC DNA]</scope>
    <source>
        <strain evidence="6">CGMCC 1.18575</strain>
    </source>
</reference>
<proteinExistence type="inferred from homology"/>